<organism evidence="1 2">
    <name type="scientific">Monilinia laxa</name>
    <name type="common">Brown rot fungus</name>
    <name type="synonym">Sclerotinia laxa</name>
    <dbReference type="NCBI Taxonomy" id="61186"/>
    <lineage>
        <taxon>Eukaryota</taxon>
        <taxon>Fungi</taxon>
        <taxon>Dikarya</taxon>
        <taxon>Ascomycota</taxon>
        <taxon>Pezizomycotina</taxon>
        <taxon>Leotiomycetes</taxon>
        <taxon>Helotiales</taxon>
        <taxon>Sclerotiniaceae</taxon>
        <taxon>Monilinia</taxon>
    </lineage>
</organism>
<dbReference type="AlphaFoldDB" id="A0A5N6K8E8"/>
<reference evidence="1 2" key="1">
    <citation type="submission" date="2019-06" db="EMBL/GenBank/DDBJ databases">
        <title>Genome Sequence of the Brown Rot Fungal Pathogen Monilinia laxa.</title>
        <authorList>
            <person name="De Miccolis Angelini R.M."/>
            <person name="Landi L."/>
            <person name="Abate D."/>
            <person name="Pollastro S."/>
            <person name="Romanazzi G."/>
            <person name="Faretra F."/>
        </authorList>
    </citation>
    <scope>NUCLEOTIDE SEQUENCE [LARGE SCALE GENOMIC DNA]</scope>
    <source>
        <strain evidence="1 2">Mlax316</strain>
    </source>
</reference>
<evidence type="ECO:0000313" key="1">
    <source>
        <dbReference type="EMBL" id="KAB8299069.1"/>
    </source>
</evidence>
<sequence>MSDLHQLNLDIGDSPATAAATGYLGIGKSEFPPAYMSHNHQGIPSQYPDRHLSSDGEEDFGNHLDGYIVTASIPVTTSSSAQRLTSTYGNTSFSTCTVVPIQAATSSSAQLLAPSGVIISLITRTVIPIAATTSLGAQSSATYSGGFSRARQFRG</sequence>
<proteinExistence type="predicted"/>
<accession>A0A5N6K8E8</accession>
<gene>
    <name evidence="1" type="ORF">EYC80_001193</name>
</gene>
<evidence type="ECO:0000313" key="2">
    <source>
        <dbReference type="Proteomes" id="UP000326757"/>
    </source>
</evidence>
<comment type="caution">
    <text evidence="1">The sequence shown here is derived from an EMBL/GenBank/DDBJ whole genome shotgun (WGS) entry which is preliminary data.</text>
</comment>
<name>A0A5N6K8E8_MONLA</name>
<dbReference type="Proteomes" id="UP000326757">
    <property type="component" value="Unassembled WGS sequence"/>
</dbReference>
<keyword evidence="2" id="KW-1185">Reference proteome</keyword>
<protein>
    <submittedName>
        <fullName evidence="1">Uncharacterized protein</fullName>
    </submittedName>
</protein>
<dbReference type="EMBL" id="VIGI01000006">
    <property type="protein sequence ID" value="KAB8299069.1"/>
    <property type="molecule type" value="Genomic_DNA"/>
</dbReference>